<evidence type="ECO:0000313" key="13">
    <source>
        <dbReference type="EMBL" id="MBO6971403.1"/>
    </source>
</evidence>
<evidence type="ECO:0000256" key="12">
    <source>
        <dbReference type="RuleBase" id="RU003567"/>
    </source>
</evidence>
<dbReference type="PROSITE" id="PS00382">
    <property type="entry name" value="CLP_PROTEASE_HIS"/>
    <property type="match status" value="1"/>
</dbReference>
<keyword evidence="3 7" id="KW-0645">Protease</keyword>
<dbReference type="InterPro" id="IPR023562">
    <property type="entry name" value="ClpP/TepA"/>
</dbReference>
<dbReference type="AlphaFoldDB" id="A0A9D9G3D0"/>
<name>A0A9D9G3D0_PROMR</name>
<dbReference type="PANTHER" id="PTHR10381">
    <property type="entry name" value="ATP-DEPENDENT CLP PROTEASE PROTEOLYTIC SUBUNIT"/>
    <property type="match status" value="1"/>
</dbReference>
<comment type="subcellular location">
    <subcellularLocation>
        <location evidence="7">Cytoplasm</location>
    </subcellularLocation>
</comment>
<dbReference type="InterPro" id="IPR033135">
    <property type="entry name" value="ClpP_His_AS"/>
</dbReference>
<evidence type="ECO:0000256" key="11">
    <source>
        <dbReference type="RuleBase" id="RU000550"/>
    </source>
</evidence>
<evidence type="ECO:0000256" key="5">
    <source>
        <dbReference type="ARBA" id="ARBA00022825"/>
    </source>
</evidence>
<evidence type="ECO:0000256" key="8">
    <source>
        <dbReference type="PROSITE-ProRule" id="PRU10085"/>
    </source>
</evidence>
<dbReference type="GO" id="GO:0005737">
    <property type="term" value="C:cytoplasm"/>
    <property type="evidence" value="ECO:0007669"/>
    <property type="project" value="UniProtKB-SubCell"/>
</dbReference>
<protein>
    <recommendedName>
        <fullName evidence="7 12">ATP-dependent Clp protease proteolytic subunit</fullName>
        <ecNumber evidence="7 10">3.4.21.92</ecNumber>
    </recommendedName>
    <alternativeName>
        <fullName evidence="7">Endopeptidase Clp</fullName>
    </alternativeName>
</protein>
<proteinExistence type="inferred from homology"/>
<dbReference type="FunFam" id="3.90.226.10:FF:000001">
    <property type="entry name" value="ATP-dependent Clp protease proteolytic subunit"/>
    <property type="match status" value="1"/>
</dbReference>
<dbReference type="SUPFAM" id="SSF52096">
    <property type="entry name" value="ClpP/crotonase"/>
    <property type="match status" value="1"/>
</dbReference>
<accession>A0A9D9G3D0</accession>
<dbReference type="PANTHER" id="PTHR10381:SF70">
    <property type="entry name" value="ATP-DEPENDENT CLP PROTEASE PROTEOLYTIC SUBUNIT"/>
    <property type="match status" value="1"/>
</dbReference>
<dbReference type="GO" id="GO:0004252">
    <property type="term" value="F:serine-type endopeptidase activity"/>
    <property type="evidence" value="ECO:0007669"/>
    <property type="project" value="UniProtKB-UniRule"/>
</dbReference>
<evidence type="ECO:0000256" key="3">
    <source>
        <dbReference type="ARBA" id="ARBA00022670"/>
    </source>
</evidence>
<keyword evidence="2 7" id="KW-0963">Cytoplasm</keyword>
<reference evidence="13" key="1">
    <citation type="journal article" date="2021" name="Front. Mar. Sci.">
        <title>Genomes of Diverse Isolates of Prochlorococcus High-Light-Adapted Clade II in the Western Pacific Ocean.</title>
        <authorList>
            <person name="Yan W."/>
            <person name="Feng X."/>
            <person name="Zhang W."/>
            <person name="Nawaz M.Z."/>
            <person name="Luo T."/>
            <person name="Zhang R."/>
            <person name="Jiao N."/>
        </authorList>
    </citation>
    <scope>NUCLEOTIDE SEQUENCE</scope>
    <source>
        <strain evidence="13">CUG1433</strain>
    </source>
</reference>
<organism evidence="13 14">
    <name type="scientific">Prochlorococcus marinus CUG1433</name>
    <dbReference type="NCBI Taxonomy" id="2774506"/>
    <lineage>
        <taxon>Bacteria</taxon>
        <taxon>Bacillati</taxon>
        <taxon>Cyanobacteriota</taxon>
        <taxon>Cyanophyceae</taxon>
        <taxon>Synechococcales</taxon>
        <taxon>Prochlorococcaceae</taxon>
        <taxon>Prochlorococcus</taxon>
    </lineage>
</organism>
<evidence type="ECO:0000256" key="10">
    <source>
        <dbReference type="RuleBase" id="RU000549"/>
    </source>
</evidence>
<gene>
    <name evidence="7 13" type="primary">clpP</name>
    <name evidence="13" type="ORF">JJ842_05685</name>
</gene>
<dbReference type="Pfam" id="PF00574">
    <property type="entry name" value="CLP_protease"/>
    <property type="match status" value="1"/>
</dbReference>
<dbReference type="InterPro" id="IPR029045">
    <property type="entry name" value="ClpP/crotonase-like_dom_sf"/>
</dbReference>
<comment type="subunit">
    <text evidence="7">Fourteen ClpP subunits assemble into 2 heptameric rings which stack back to back to give a disk-like structure with a central cavity, resembling the structure of eukaryotic proteasomes.</text>
</comment>
<sequence>MVNSEKKHLIQSSISSYESNNKTIAAVPTVIEQSGRGERAFDIYSRLLRERIIFLGTGINDQVSDSLVAQLLFLEAEDPEKDIQIYINSPGGSVTAGMAIYDTMQQISPDVVTICFGVAASMGAFLLSGGAKGKRLALPNSRIMIHQPLGGAQGQAVEIEIQAKEILFLKKTLNSLLAEHTGQPLEKINEDTERDYFLSPSEAIEYGLIDKVIKK</sequence>
<comment type="function">
    <text evidence="7 11">Cleaves peptides in various proteins in a process that requires ATP hydrolysis. Has a chymotrypsin-like activity. Plays a major role in the degradation of misfolded proteins.</text>
</comment>
<dbReference type="EMBL" id="JAEPLN010000001">
    <property type="protein sequence ID" value="MBO6971403.1"/>
    <property type="molecule type" value="Genomic_DNA"/>
</dbReference>
<dbReference type="GO" id="GO:0051117">
    <property type="term" value="F:ATPase binding"/>
    <property type="evidence" value="ECO:0007669"/>
    <property type="project" value="TreeGrafter"/>
</dbReference>
<dbReference type="Proteomes" id="UP000668060">
    <property type="component" value="Unassembled WGS sequence"/>
</dbReference>
<dbReference type="CDD" id="cd07017">
    <property type="entry name" value="S14_ClpP_2"/>
    <property type="match status" value="1"/>
</dbReference>
<comment type="similarity">
    <text evidence="1 7 12">Belongs to the peptidase S14 family.</text>
</comment>
<dbReference type="EC" id="3.4.21.92" evidence="7 10"/>
<evidence type="ECO:0000256" key="9">
    <source>
        <dbReference type="PROSITE-ProRule" id="PRU10086"/>
    </source>
</evidence>
<dbReference type="NCBIfam" id="NF001368">
    <property type="entry name" value="PRK00277.1"/>
    <property type="match status" value="1"/>
</dbReference>
<evidence type="ECO:0000256" key="1">
    <source>
        <dbReference type="ARBA" id="ARBA00007039"/>
    </source>
</evidence>
<dbReference type="Gene3D" id="3.90.226.10">
    <property type="entry name" value="2-enoyl-CoA Hydratase, Chain A, domain 1"/>
    <property type="match status" value="1"/>
</dbReference>
<dbReference type="NCBIfam" id="NF009205">
    <property type="entry name" value="PRK12553.1"/>
    <property type="match status" value="1"/>
</dbReference>
<dbReference type="GO" id="GO:0004176">
    <property type="term" value="F:ATP-dependent peptidase activity"/>
    <property type="evidence" value="ECO:0007669"/>
    <property type="project" value="InterPro"/>
</dbReference>
<evidence type="ECO:0000256" key="6">
    <source>
        <dbReference type="ARBA" id="ARBA00034021"/>
    </source>
</evidence>
<comment type="catalytic activity">
    <reaction evidence="6 7 9">
        <text>Hydrolysis of proteins to small peptides in the presence of ATP and magnesium. alpha-casein is the usual test substrate. In the absence of ATP, only oligopeptides shorter than five residues are hydrolyzed (such as succinyl-Leu-Tyr-|-NHMec, and Leu-Tyr-Leu-|-Tyr-Trp, in which cleavage of the -Tyr-|-Leu- and -Tyr-|-Trp bonds also occurs).</text>
        <dbReference type="EC" id="3.4.21.92"/>
    </reaction>
</comment>
<dbReference type="HAMAP" id="MF_00444">
    <property type="entry name" value="ClpP"/>
    <property type="match status" value="1"/>
</dbReference>
<dbReference type="NCBIfam" id="TIGR00493">
    <property type="entry name" value="clpP"/>
    <property type="match status" value="1"/>
</dbReference>
<dbReference type="InterPro" id="IPR001907">
    <property type="entry name" value="ClpP"/>
</dbReference>
<feature type="active site" description="Nucleophile" evidence="7">
    <location>
        <position position="121"/>
    </location>
</feature>
<evidence type="ECO:0000256" key="4">
    <source>
        <dbReference type="ARBA" id="ARBA00022801"/>
    </source>
</evidence>
<dbReference type="GO" id="GO:0009368">
    <property type="term" value="C:endopeptidase Clp complex"/>
    <property type="evidence" value="ECO:0007669"/>
    <property type="project" value="TreeGrafter"/>
</dbReference>
<evidence type="ECO:0000313" key="14">
    <source>
        <dbReference type="Proteomes" id="UP000668060"/>
    </source>
</evidence>
<dbReference type="PRINTS" id="PR00127">
    <property type="entry name" value="CLPPROTEASEP"/>
</dbReference>
<dbReference type="GO" id="GO:0006515">
    <property type="term" value="P:protein quality control for misfolded or incompletely synthesized proteins"/>
    <property type="evidence" value="ECO:0007669"/>
    <property type="project" value="TreeGrafter"/>
</dbReference>
<evidence type="ECO:0000256" key="7">
    <source>
        <dbReference type="HAMAP-Rule" id="MF_00444"/>
    </source>
</evidence>
<comment type="caution">
    <text evidence="13">The sequence shown here is derived from an EMBL/GenBank/DDBJ whole genome shotgun (WGS) entry which is preliminary data.</text>
</comment>
<keyword evidence="4 7" id="KW-0378">Hydrolase</keyword>
<feature type="active site" evidence="7 9">
    <location>
        <position position="146"/>
    </location>
</feature>
<dbReference type="InterPro" id="IPR018215">
    <property type="entry name" value="ClpP_Ser_AS"/>
</dbReference>
<dbReference type="PROSITE" id="PS00381">
    <property type="entry name" value="CLP_PROTEASE_SER"/>
    <property type="match status" value="1"/>
</dbReference>
<evidence type="ECO:0000256" key="2">
    <source>
        <dbReference type="ARBA" id="ARBA00022490"/>
    </source>
</evidence>
<keyword evidence="5 7" id="KW-0720">Serine protease</keyword>
<feature type="active site" evidence="8">
    <location>
        <position position="121"/>
    </location>
</feature>